<reference evidence="3" key="1">
    <citation type="journal article" date="2019" name="Int. J. Syst. Evol. Microbiol.">
        <title>The Global Catalogue of Microorganisms (GCM) 10K type strain sequencing project: providing services to taxonomists for standard genome sequencing and annotation.</title>
        <authorList>
            <consortium name="The Broad Institute Genomics Platform"/>
            <consortium name="The Broad Institute Genome Sequencing Center for Infectious Disease"/>
            <person name="Wu L."/>
            <person name="Ma J."/>
        </authorList>
    </citation>
    <scope>NUCLEOTIDE SEQUENCE [LARGE SCALE GENOMIC DNA]</scope>
    <source>
        <strain evidence="3">NBRC 104970</strain>
    </source>
</reference>
<keyword evidence="1" id="KW-0812">Transmembrane</keyword>
<keyword evidence="1" id="KW-0472">Membrane</keyword>
<feature type="transmembrane region" description="Helical" evidence="1">
    <location>
        <begin position="124"/>
        <end position="145"/>
    </location>
</feature>
<dbReference type="Proteomes" id="UP001156836">
    <property type="component" value="Unassembled WGS sequence"/>
</dbReference>
<evidence type="ECO:0000313" key="3">
    <source>
        <dbReference type="Proteomes" id="UP001156836"/>
    </source>
</evidence>
<protein>
    <submittedName>
        <fullName evidence="2">Uncharacterized protein</fullName>
    </submittedName>
</protein>
<sequence length="146" mass="15794">MALNEAQRAHATAGGTLIALLDCCARLGWLSLAFTLHAGWLLSGGVPLPLWLTMTAVVTLGLGVQYLALRLALDARLFRVLYRDGADAAAFDQALAELFGRPAPEEGARPLADRWRGTRRLVRVFVLLCGAQATIWVIALISRAWA</sequence>
<feature type="transmembrane region" description="Helical" evidence="1">
    <location>
        <begin position="12"/>
        <end position="36"/>
    </location>
</feature>
<organism evidence="2 3">
    <name type="scientific">Chitiniphilus shinanonensis</name>
    <dbReference type="NCBI Taxonomy" id="553088"/>
    <lineage>
        <taxon>Bacteria</taxon>
        <taxon>Pseudomonadati</taxon>
        <taxon>Pseudomonadota</taxon>
        <taxon>Betaproteobacteria</taxon>
        <taxon>Neisseriales</taxon>
        <taxon>Chitinibacteraceae</taxon>
        <taxon>Chitiniphilus</taxon>
    </lineage>
</organism>
<dbReference type="EMBL" id="BSOZ01000023">
    <property type="protein sequence ID" value="GLS04680.1"/>
    <property type="molecule type" value="Genomic_DNA"/>
</dbReference>
<proteinExistence type="predicted"/>
<accession>A0ABQ6BRQ9</accession>
<dbReference type="RefSeq" id="WP_018749609.1">
    <property type="nucleotide sequence ID" value="NZ_BSOZ01000023.1"/>
</dbReference>
<evidence type="ECO:0000256" key="1">
    <source>
        <dbReference type="SAM" id="Phobius"/>
    </source>
</evidence>
<comment type="caution">
    <text evidence="2">The sequence shown here is derived from an EMBL/GenBank/DDBJ whole genome shotgun (WGS) entry which is preliminary data.</text>
</comment>
<keyword evidence="1" id="KW-1133">Transmembrane helix</keyword>
<feature type="transmembrane region" description="Helical" evidence="1">
    <location>
        <begin position="48"/>
        <end position="69"/>
    </location>
</feature>
<name>A0ABQ6BRQ9_9NEIS</name>
<keyword evidence="3" id="KW-1185">Reference proteome</keyword>
<gene>
    <name evidence="2" type="ORF">GCM10007860_18270</name>
</gene>
<evidence type="ECO:0000313" key="2">
    <source>
        <dbReference type="EMBL" id="GLS04680.1"/>
    </source>
</evidence>